<dbReference type="GO" id="GO:0016308">
    <property type="term" value="F:1-phosphatidylinositol-4-phosphate 5-kinase activity"/>
    <property type="evidence" value="ECO:0007669"/>
    <property type="project" value="TreeGrafter"/>
</dbReference>
<dbReference type="SMART" id="SM00330">
    <property type="entry name" value="PIPKc"/>
    <property type="match status" value="1"/>
</dbReference>
<proteinExistence type="predicted"/>
<dbReference type="InterPro" id="IPR023610">
    <property type="entry name" value="PInositol-4/5-P-5/4-kinase"/>
</dbReference>
<gene>
    <name evidence="6" type="ORF">ECRASSUSDP1_LOCUS27488</name>
</gene>
<dbReference type="InterPro" id="IPR002498">
    <property type="entry name" value="PInositol-4-P-4/5-kinase_core"/>
</dbReference>
<evidence type="ECO:0000256" key="3">
    <source>
        <dbReference type="SAM" id="MobiDB-lite"/>
    </source>
</evidence>
<evidence type="ECO:0000256" key="1">
    <source>
        <dbReference type="ARBA" id="ARBA00022837"/>
    </source>
</evidence>
<dbReference type="InterPro" id="IPR027484">
    <property type="entry name" value="PInositol-4-P-5-kinase_N"/>
</dbReference>
<dbReference type="PROSITE" id="PS00018">
    <property type="entry name" value="EF_HAND_1"/>
    <property type="match status" value="1"/>
</dbReference>
<evidence type="ECO:0000259" key="4">
    <source>
        <dbReference type="PROSITE" id="PS50222"/>
    </source>
</evidence>
<dbReference type="Proteomes" id="UP001295684">
    <property type="component" value="Unassembled WGS sequence"/>
</dbReference>
<protein>
    <recommendedName>
        <fullName evidence="8">Phosphatidylinositol-4-phosphate 5-kinase</fullName>
    </recommendedName>
</protein>
<evidence type="ECO:0000313" key="6">
    <source>
        <dbReference type="EMBL" id="CAI2385893.1"/>
    </source>
</evidence>
<dbReference type="InterPro" id="IPR011992">
    <property type="entry name" value="EF-hand-dom_pair"/>
</dbReference>
<dbReference type="SUPFAM" id="SSF47473">
    <property type="entry name" value="EF-hand"/>
    <property type="match status" value="1"/>
</dbReference>
<reference evidence="6" key="1">
    <citation type="submission" date="2023-07" db="EMBL/GenBank/DDBJ databases">
        <authorList>
            <consortium name="AG Swart"/>
            <person name="Singh M."/>
            <person name="Singh A."/>
            <person name="Seah K."/>
            <person name="Emmerich C."/>
        </authorList>
    </citation>
    <scope>NUCLEOTIDE SEQUENCE</scope>
    <source>
        <strain evidence="6">DP1</strain>
    </source>
</reference>
<feature type="compositionally biased region" description="Basic and acidic residues" evidence="3">
    <location>
        <begin position="297"/>
        <end position="306"/>
    </location>
</feature>
<comment type="caution">
    <text evidence="6">The sequence shown here is derived from an EMBL/GenBank/DDBJ whole genome shotgun (WGS) entry which is preliminary data.</text>
</comment>
<dbReference type="GO" id="GO:0046854">
    <property type="term" value="P:phosphatidylinositol phosphate biosynthetic process"/>
    <property type="evidence" value="ECO:0007669"/>
    <property type="project" value="TreeGrafter"/>
</dbReference>
<evidence type="ECO:0000313" key="7">
    <source>
        <dbReference type="Proteomes" id="UP001295684"/>
    </source>
</evidence>
<dbReference type="PANTHER" id="PTHR23086:SF8">
    <property type="entry name" value="PHOSPHATIDYLINOSITOL 5-PHOSPHATE 4-KINASE, ISOFORM A"/>
    <property type="match status" value="1"/>
</dbReference>
<dbReference type="InterPro" id="IPR018247">
    <property type="entry name" value="EF_Hand_1_Ca_BS"/>
</dbReference>
<feature type="compositionally biased region" description="Acidic residues" evidence="3">
    <location>
        <begin position="307"/>
        <end position="336"/>
    </location>
</feature>
<feature type="compositionally biased region" description="Acidic residues" evidence="3">
    <location>
        <begin position="429"/>
        <end position="438"/>
    </location>
</feature>
<dbReference type="GO" id="GO:0005509">
    <property type="term" value="F:calcium ion binding"/>
    <property type="evidence" value="ECO:0007669"/>
    <property type="project" value="InterPro"/>
</dbReference>
<accession>A0AAD1Y7C8</accession>
<dbReference type="SUPFAM" id="SSF56104">
    <property type="entry name" value="SAICAR synthase-like"/>
    <property type="match status" value="1"/>
</dbReference>
<keyword evidence="1" id="KW-0106">Calcium</keyword>
<keyword evidence="7" id="KW-1185">Reference proteome</keyword>
<organism evidence="6 7">
    <name type="scientific">Euplotes crassus</name>
    <dbReference type="NCBI Taxonomy" id="5936"/>
    <lineage>
        <taxon>Eukaryota</taxon>
        <taxon>Sar</taxon>
        <taxon>Alveolata</taxon>
        <taxon>Ciliophora</taxon>
        <taxon>Intramacronucleata</taxon>
        <taxon>Spirotrichea</taxon>
        <taxon>Hypotrichia</taxon>
        <taxon>Euplotida</taxon>
        <taxon>Euplotidae</taxon>
        <taxon>Moneuplotes</taxon>
    </lineage>
</organism>
<dbReference type="Gene3D" id="3.30.810.10">
    <property type="entry name" value="2-Layer Sandwich"/>
    <property type="match status" value="1"/>
</dbReference>
<dbReference type="Gene3D" id="1.10.238.10">
    <property type="entry name" value="EF-hand"/>
    <property type="match status" value="1"/>
</dbReference>
<dbReference type="CDD" id="cd00139">
    <property type="entry name" value="PIPKc"/>
    <property type="match status" value="1"/>
</dbReference>
<keyword evidence="2" id="KW-0418">Kinase</keyword>
<keyword evidence="2" id="KW-0808">Transferase</keyword>
<name>A0AAD1Y7C8_EUPCR</name>
<dbReference type="Gene3D" id="3.30.800.10">
    <property type="entry name" value="Phosphatidylinositol Phosphate Kinase II Beta"/>
    <property type="match status" value="1"/>
</dbReference>
<evidence type="ECO:0000259" key="5">
    <source>
        <dbReference type="PROSITE" id="PS51455"/>
    </source>
</evidence>
<evidence type="ECO:0008006" key="8">
    <source>
        <dbReference type="Google" id="ProtNLM"/>
    </source>
</evidence>
<dbReference type="PROSITE" id="PS51455">
    <property type="entry name" value="PIPK"/>
    <property type="match status" value="1"/>
</dbReference>
<dbReference type="EMBL" id="CAMPGE010028365">
    <property type="protein sequence ID" value="CAI2385893.1"/>
    <property type="molecule type" value="Genomic_DNA"/>
</dbReference>
<feature type="compositionally biased region" description="Basic and acidic residues" evidence="3">
    <location>
        <begin position="410"/>
        <end position="428"/>
    </location>
</feature>
<dbReference type="InterPro" id="IPR002048">
    <property type="entry name" value="EF_hand_dom"/>
</dbReference>
<keyword evidence="2" id="KW-0547">Nucleotide-binding</keyword>
<keyword evidence="2" id="KW-0067">ATP-binding</keyword>
<dbReference type="GO" id="GO:0005886">
    <property type="term" value="C:plasma membrane"/>
    <property type="evidence" value="ECO:0007669"/>
    <property type="project" value="TreeGrafter"/>
</dbReference>
<feature type="compositionally biased region" description="Polar residues" evidence="3">
    <location>
        <begin position="344"/>
        <end position="355"/>
    </location>
</feature>
<dbReference type="PROSITE" id="PS50222">
    <property type="entry name" value="EF_HAND_2"/>
    <property type="match status" value="1"/>
</dbReference>
<feature type="domain" description="PIPK" evidence="5">
    <location>
        <begin position="444"/>
        <end position="803"/>
    </location>
</feature>
<feature type="region of interest" description="Disordered" evidence="3">
    <location>
        <begin position="297"/>
        <end position="364"/>
    </location>
</feature>
<feature type="region of interest" description="Disordered" evidence="3">
    <location>
        <begin position="408"/>
        <end position="440"/>
    </location>
</feature>
<dbReference type="InterPro" id="IPR027483">
    <property type="entry name" value="PInositol-4-P-4/5-kinase_C_sf"/>
</dbReference>
<evidence type="ECO:0000256" key="2">
    <source>
        <dbReference type="PROSITE-ProRule" id="PRU00781"/>
    </source>
</evidence>
<dbReference type="GO" id="GO:0005524">
    <property type="term" value="F:ATP binding"/>
    <property type="evidence" value="ECO:0007669"/>
    <property type="project" value="UniProtKB-UniRule"/>
</dbReference>
<feature type="domain" description="EF-hand" evidence="4">
    <location>
        <begin position="61"/>
        <end position="90"/>
    </location>
</feature>
<dbReference type="AlphaFoldDB" id="A0AAD1Y7C8"/>
<sequence length="805" mass="94410">MSKNKGSSGCLCCFKSSSNKSNDPRLIDLVKRFNKYSTNNEISLDQYRRMMGILGSTYFTERMFSAMDKNRDNKIDLEEYITYNNVILNGSIIEKREQNFAMINDNKDDVVSKEEFQNFVINILDMYSKADREKIERNKGMIDEVFEQIAPKGKDEFNFDNYMKALNDNPDLFVWLERPKEMLNDILHKEETQYSKKVVDELIELFFKYIGTTEVSMRKILRSVKMLRGDSDIESISEHTNYLLNIQNTALGKGRRGYYDIVKKFTKDEAGMKNHLDVPAKFGKKTRSHITYHVKREIKKESKSISEEEDDDDDDDDVEDEGEDYQDSDEEEDSDEELKGNDDSMATQKSASSHRNSNLDLLNNKKLEKELTKKLRNDNEDPLDNIQNIAELMIDVSQSLDTQARKLISHQKENKREEIYRSDNKDDNENNEDNEDDLPQDREFIDFGHERFDLVFNIMLGIKRSIDCQFSFAFLNTRDNGYVAKYEYKNEWFSTNNSSSNEFVFIDYAPKIFEDIRIKDGIENDLYIESLGPNNIYNYIWTNNFKTFTSLVSSGKSGSLFYYSLDGKFMLKTIAREEFYKLLSTLKPYHDHLCKYPGSLLTRYYGLYKIKYTENGTKREQYIIIMNNMFRKFSPDVKYDLKGSIQGRKTVFKNGIVDPKIALKDNDWTDKGDIVELNVEDKNSLIHDIKADADYLGENQTLDYSLLLGIIDLEELKKQDPQDPVLTYAKKIAKKSNDAERGIYLNVGKKKMYIIGIIDTLTNYTTRKQLEYYFKRCKHGTKMSCIPPKMYAERFYDFMIERVFR</sequence>
<dbReference type="Pfam" id="PF01504">
    <property type="entry name" value="PIP5K"/>
    <property type="match status" value="1"/>
</dbReference>
<dbReference type="PANTHER" id="PTHR23086">
    <property type="entry name" value="PHOSPHATIDYLINOSITOL-4-PHOSPHATE 5-KINASE"/>
    <property type="match status" value="1"/>
</dbReference>